<dbReference type="RefSeq" id="WP_107967215.1">
    <property type="nucleotide sequence ID" value="NZ_NWBU01000005.1"/>
</dbReference>
<feature type="transmembrane region" description="Helical" evidence="2">
    <location>
        <begin position="373"/>
        <end position="404"/>
    </location>
</feature>
<dbReference type="OrthoDB" id="7570741at2"/>
<evidence type="ECO:0000256" key="2">
    <source>
        <dbReference type="SAM" id="Phobius"/>
    </source>
</evidence>
<proteinExistence type="predicted"/>
<dbReference type="Proteomes" id="UP000244162">
    <property type="component" value="Unassembled WGS sequence"/>
</dbReference>
<feature type="transmembrane region" description="Helical" evidence="2">
    <location>
        <begin position="21"/>
        <end position="45"/>
    </location>
</feature>
<dbReference type="EMBL" id="NWBU01000005">
    <property type="protein sequence ID" value="PTQ12352.1"/>
    <property type="molecule type" value="Genomic_DNA"/>
</dbReference>
<evidence type="ECO:0000256" key="1">
    <source>
        <dbReference type="SAM" id="MobiDB-lite"/>
    </source>
</evidence>
<keyword evidence="2" id="KW-0812">Transmembrane</keyword>
<evidence type="ECO:0000313" key="4">
    <source>
        <dbReference type="Proteomes" id="UP000244162"/>
    </source>
</evidence>
<feature type="transmembrane region" description="Helical" evidence="2">
    <location>
        <begin position="51"/>
        <end position="75"/>
    </location>
</feature>
<sequence length="442" mass="47596">MVLRTPERHFPPEAAPARNAPAGTSIAGGIILIAATSFNAALALINGHVTPVSYLGVALVQTMLTVASLAIVLIVRPPGVTRWLVGLWAAACGFLLLSLLRGLVEFKYLADILIILIFVMLGMAIRSKTLAWVLLILQAILVAVALWELLFPQNFGDTFLVRSYYVNSRSFFDEGFWSAQENLYLSAERPSGRMIGAATGFHRASSLFLEPVSLGNWTIVVTLGIAALQSTLSRTMIVLLAIGNILLLFACDGRLALAINLLLLAAWPILPRLPRWLPPLFLPLIFLALLLASATGLLAEQGDTLIGRFRYGLDYLLGLNARDLLGLYARGGVVAADSGWAYFILTQSIFGFAAIWLALTLHSAPGTAGERRFIAGMAIFVALSLPVSYSIFSIKTAALLWALYGNLLSRGISERMAGQPAGTPNVRPIMPSRLGNTKTNPA</sequence>
<feature type="transmembrane region" description="Helical" evidence="2">
    <location>
        <begin position="245"/>
        <end position="270"/>
    </location>
</feature>
<organism evidence="3 4">
    <name type="scientific">Sphingomonas oleivorans</name>
    <dbReference type="NCBI Taxonomy" id="1735121"/>
    <lineage>
        <taxon>Bacteria</taxon>
        <taxon>Pseudomonadati</taxon>
        <taxon>Pseudomonadota</taxon>
        <taxon>Alphaproteobacteria</taxon>
        <taxon>Sphingomonadales</taxon>
        <taxon>Sphingomonadaceae</taxon>
        <taxon>Sphingomonas</taxon>
    </lineage>
</organism>
<name>A0A2T5G065_9SPHN</name>
<feature type="transmembrane region" description="Helical" evidence="2">
    <location>
        <begin position="276"/>
        <end position="299"/>
    </location>
</feature>
<reference evidence="3 4" key="1">
    <citation type="submission" date="2017-09" db="EMBL/GenBank/DDBJ databases">
        <title>Sphingomonas panjinensis sp.nov., isolated from oil-contaminated soil.</title>
        <authorList>
            <person name="Wang L."/>
            <person name="Chen L."/>
        </authorList>
    </citation>
    <scope>NUCLEOTIDE SEQUENCE [LARGE SCALE GENOMIC DNA]</scope>
    <source>
        <strain evidence="3 4">FW-11</strain>
    </source>
</reference>
<gene>
    <name evidence="3" type="ORF">CLG96_07415</name>
</gene>
<feature type="transmembrane region" description="Helical" evidence="2">
    <location>
        <begin position="214"/>
        <end position="233"/>
    </location>
</feature>
<keyword evidence="2" id="KW-0472">Membrane</keyword>
<feature type="transmembrane region" description="Helical" evidence="2">
    <location>
        <begin position="82"/>
        <end position="100"/>
    </location>
</feature>
<dbReference type="AlphaFoldDB" id="A0A2T5G065"/>
<feature type="transmembrane region" description="Helical" evidence="2">
    <location>
        <begin position="132"/>
        <end position="150"/>
    </location>
</feature>
<accession>A0A2T5G065</accession>
<evidence type="ECO:0000313" key="3">
    <source>
        <dbReference type="EMBL" id="PTQ12352.1"/>
    </source>
</evidence>
<protein>
    <submittedName>
        <fullName evidence="3">Polysaccharide biosynthesis protein GumE</fullName>
    </submittedName>
</protein>
<feature type="transmembrane region" description="Helical" evidence="2">
    <location>
        <begin position="340"/>
        <end position="361"/>
    </location>
</feature>
<keyword evidence="2" id="KW-1133">Transmembrane helix</keyword>
<comment type="caution">
    <text evidence="3">The sequence shown here is derived from an EMBL/GenBank/DDBJ whole genome shotgun (WGS) entry which is preliminary data.</text>
</comment>
<feature type="transmembrane region" description="Helical" evidence="2">
    <location>
        <begin position="106"/>
        <end position="125"/>
    </location>
</feature>
<keyword evidence="4" id="KW-1185">Reference proteome</keyword>
<feature type="region of interest" description="Disordered" evidence="1">
    <location>
        <begin position="419"/>
        <end position="442"/>
    </location>
</feature>